<proteinExistence type="inferred from homology"/>
<evidence type="ECO:0000313" key="5">
    <source>
        <dbReference type="EMBL" id="ARU53007.1"/>
    </source>
</evidence>
<evidence type="ECO:0000313" key="6">
    <source>
        <dbReference type="Proteomes" id="UP000196228"/>
    </source>
</evidence>
<dbReference type="Gene3D" id="3.40.50.300">
    <property type="entry name" value="P-loop containing nucleotide triphosphate hydrolases"/>
    <property type="match status" value="2"/>
</dbReference>
<dbReference type="Proteomes" id="UP000196228">
    <property type="component" value="Chromosome"/>
</dbReference>
<dbReference type="EMBL" id="CP021383">
    <property type="protein sequence ID" value="ARU53007.1"/>
    <property type="molecule type" value="Genomic_DNA"/>
</dbReference>
<dbReference type="PANTHER" id="PTHR32114:SF2">
    <property type="entry name" value="ABC TRANSPORTER ABCH.3"/>
    <property type="match status" value="1"/>
</dbReference>
<dbReference type="AlphaFoldDB" id="A0A1Y0HXT4"/>
<sequence>MSTPASSRLRLGVSSMTDVPIRSITISDFRRLDGTRTLPLDAPIVLIHGSNGAGKTSLLSALELGLTGQIRSLERQDSRYIAHLPTLGRDFAVVRVEVDRSFTDNDDPAAPLTAGGSRIEGTPALTAEAANFYGERCYLDQASLGRLLELYQHREGKQESALAQFVNELLGLEQLDALRTGLSAANDLRSLKKLADRLDDATTRADYAGADLTETTRDLTDARVEVDRARAAAQAAARPLGIDPPEGLTDDAAAGLTDGNADERVIAAIRRVVADQNLDTERTLLLDLQRDLIALGGRLDGAADRPSTHDLKQAREQLNEAAQQLDLWDREVRPDIEAWQRKARAAGVALDTDPGAAVARTLNEVQHLLDSQGALRAEQHAIHSRLDSEQQHLDSLQERLLDAQEHATALVEGLASIRIALTSDVCPVCDRDYAELGTGQLGAHVDAKVTQLSQQGQNLLDLRQERDALWATITGTQRELGATTAALLEPTQVRELEERASELARLGDAWQLLRPAVETGRTMRMAETQARRRVEELEAASSEEQFARSELSRSANTLRRPLPDGDSVRAIWEVLSAEVRSRIDEIGKQAIAQRKAILAAEQMEQALRRQADAVSRVADAAQRRSEWETCVKEGRRRQAVARAVFDAATDVRADVVQRVFTQSLNSVWRSIFSRLAPNEGFIPSFGIPTSSKSGLELTLRTVHRGGREGGSPQMMLSAGNLNTAALSLFLALHLAVDPAIPCLVFDDPVQAMDEVHVNQFAALIRMLARQHERQVVIAVHERELFDYLALELSPAYDGDELLTIELGERSLDRDHGIIRHTWQHDVAISG</sequence>
<reference evidence="5 6" key="1">
    <citation type="submission" date="2017-05" db="EMBL/GenBank/DDBJ databases">
        <authorList>
            <person name="Song R."/>
            <person name="Chenine A.L."/>
            <person name="Ruprecht R.M."/>
        </authorList>
    </citation>
    <scope>NUCLEOTIDE SEQUENCE [LARGE SCALE GENOMIC DNA]</scope>
    <source>
        <strain evidence="5 6">PSBB019</strain>
    </source>
</reference>
<evidence type="ECO:0000256" key="2">
    <source>
        <dbReference type="ARBA" id="ARBA00011322"/>
    </source>
</evidence>
<accession>A0A1Y0HXT4</accession>
<feature type="domain" description="RecF/RecN/SMC N-terminal" evidence="4">
    <location>
        <begin position="21"/>
        <end position="785"/>
    </location>
</feature>
<comment type="subunit">
    <text evidence="2">Heterodimer of SbcC and SbcD.</text>
</comment>
<dbReference type="InterPro" id="IPR003395">
    <property type="entry name" value="RecF/RecN/SMC_N"/>
</dbReference>
<protein>
    <recommendedName>
        <fullName evidence="3">Nuclease SbcCD subunit C</fullName>
    </recommendedName>
</protein>
<evidence type="ECO:0000256" key="3">
    <source>
        <dbReference type="ARBA" id="ARBA00013368"/>
    </source>
</evidence>
<evidence type="ECO:0000259" key="4">
    <source>
        <dbReference type="Pfam" id="PF02463"/>
    </source>
</evidence>
<name>A0A1Y0HXT4_CELCE</name>
<evidence type="ECO:0000256" key="1">
    <source>
        <dbReference type="ARBA" id="ARBA00006930"/>
    </source>
</evidence>
<dbReference type="KEGG" id="cceu:CBR64_17780"/>
<comment type="similarity">
    <text evidence="1">Belongs to the SMC family. SbcC subfamily.</text>
</comment>
<organism evidence="5 6">
    <name type="scientific">Cellulosimicrobium cellulans</name>
    <name type="common">Arthrobacter luteus</name>
    <dbReference type="NCBI Taxonomy" id="1710"/>
    <lineage>
        <taxon>Bacteria</taxon>
        <taxon>Bacillati</taxon>
        <taxon>Actinomycetota</taxon>
        <taxon>Actinomycetes</taxon>
        <taxon>Micrococcales</taxon>
        <taxon>Promicromonosporaceae</taxon>
        <taxon>Cellulosimicrobium</taxon>
    </lineage>
</organism>
<dbReference type="PANTHER" id="PTHR32114">
    <property type="entry name" value="ABC TRANSPORTER ABCH.3"/>
    <property type="match status" value="1"/>
</dbReference>
<gene>
    <name evidence="5" type="ORF">CBR64_17780</name>
</gene>
<dbReference type="SUPFAM" id="SSF52540">
    <property type="entry name" value="P-loop containing nucleoside triphosphate hydrolases"/>
    <property type="match status" value="1"/>
</dbReference>
<dbReference type="InterPro" id="IPR027417">
    <property type="entry name" value="P-loop_NTPase"/>
</dbReference>
<dbReference type="Pfam" id="PF02463">
    <property type="entry name" value="SMC_N"/>
    <property type="match status" value="1"/>
</dbReference>